<dbReference type="AlphaFoldDB" id="A0AA40KXS9"/>
<accession>A0AA40KXS9</accession>
<protein>
    <submittedName>
        <fullName evidence="1">Uncharacterized protein</fullName>
    </submittedName>
</protein>
<keyword evidence="2" id="KW-1185">Reference proteome</keyword>
<comment type="caution">
    <text evidence="1">The sequence shown here is derived from an EMBL/GenBank/DDBJ whole genome shotgun (WGS) entry which is preliminary data.</text>
</comment>
<dbReference type="EMBL" id="JAHYIQ010000001">
    <property type="protein sequence ID" value="KAK1137015.1"/>
    <property type="molecule type" value="Genomic_DNA"/>
</dbReference>
<evidence type="ECO:0000313" key="1">
    <source>
        <dbReference type="EMBL" id="KAK1137015.1"/>
    </source>
</evidence>
<evidence type="ECO:0000313" key="2">
    <source>
        <dbReference type="Proteomes" id="UP001177670"/>
    </source>
</evidence>
<reference evidence="1" key="1">
    <citation type="submission" date="2021-10" db="EMBL/GenBank/DDBJ databases">
        <title>Melipona bicolor Genome sequencing and assembly.</title>
        <authorList>
            <person name="Araujo N.S."/>
            <person name="Arias M.C."/>
        </authorList>
    </citation>
    <scope>NUCLEOTIDE SEQUENCE</scope>
    <source>
        <strain evidence="1">USP_2M_L1-L4_2017</strain>
        <tissue evidence="1">Whole body</tissue>
    </source>
</reference>
<dbReference type="Proteomes" id="UP001177670">
    <property type="component" value="Unassembled WGS sequence"/>
</dbReference>
<name>A0AA40KXS9_9HYME</name>
<sequence length="215" mass="25086">MFYQGWNAKVTSPGMNKFFVREDPVKKDDKSSELNKREMNGDKDIRLDRRGGEQKVKKMRAGKGITRIEVVWKFCIEERVRRVSELIFKRLIVSHHVEKGIVYPRNTTKKKARNALKARSIFSKVVKPRICSTKAVPISRKYLKTDTIQQNFGRGTFFGYQDTGPSLIYHPIFECRAFQSRLKFTQQPAAALDLIQWRSRSRVDGNRDKQPPNYS</sequence>
<proteinExistence type="predicted"/>
<gene>
    <name evidence="1" type="ORF">K0M31_001543</name>
</gene>
<organism evidence="1 2">
    <name type="scientific">Melipona bicolor</name>
    <dbReference type="NCBI Taxonomy" id="60889"/>
    <lineage>
        <taxon>Eukaryota</taxon>
        <taxon>Metazoa</taxon>
        <taxon>Ecdysozoa</taxon>
        <taxon>Arthropoda</taxon>
        <taxon>Hexapoda</taxon>
        <taxon>Insecta</taxon>
        <taxon>Pterygota</taxon>
        <taxon>Neoptera</taxon>
        <taxon>Endopterygota</taxon>
        <taxon>Hymenoptera</taxon>
        <taxon>Apocrita</taxon>
        <taxon>Aculeata</taxon>
        <taxon>Apoidea</taxon>
        <taxon>Anthophila</taxon>
        <taxon>Apidae</taxon>
        <taxon>Melipona</taxon>
    </lineage>
</organism>